<dbReference type="OrthoDB" id="5413827at2759"/>
<evidence type="ECO:0000313" key="2">
    <source>
        <dbReference type="Proteomes" id="UP000664534"/>
    </source>
</evidence>
<protein>
    <submittedName>
        <fullName evidence="1">Uncharacterized protein</fullName>
    </submittedName>
</protein>
<dbReference type="Proteomes" id="UP000664534">
    <property type="component" value="Unassembled WGS sequence"/>
</dbReference>
<reference evidence="1" key="1">
    <citation type="submission" date="2021-03" db="EMBL/GenBank/DDBJ databases">
        <authorList>
            <person name="Tagirdzhanova G."/>
        </authorList>
    </citation>
    <scope>NUCLEOTIDE SEQUENCE</scope>
</reference>
<comment type="caution">
    <text evidence="1">The sequence shown here is derived from an EMBL/GenBank/DDBJ whole genome shotgun (WGS) entry which is preliminary data.</text>
</comment>
<accession>A0A8H3FBN0</accession>
<gene>
    <name evidence="1" type="ORF">IMSHALPRED_003758</name>
</gene>
<organism evidence="1 2">
    <name type="scientific">Imshaugia aleurites</name>
    <dbReference type="NCBI Taxonomy" id="172621"/>
    <lineage>
        <taxon>Eukaryota</taxon>
        <taxon>Fungi</taxon>
        <taxon>Dikarya</taxon>
        <taxon>Ascomycota</taxon>
        <taxon>Pezizomycotina</taxon>
        <taxon>Lecanoromycetes</taxon>
        <taxon>OSLEUM clade</taxon>
        <taxon>Lecanoromycetidae</taxon>
        <taxon>Lecanorales</taxon>
        <taxon>Lecanorineae</taxon>
        <taxon>Parmeliaceae</taxon>
        <taxon>Imshaugia</taxon>
    </lineage>
</organism>
<evidence type="ECO:0000313" key="1">
    <source>
        <dbReference type="EMBL" id="CAF9917826.1"/>
    </source>
</evidence>
<sequence length="112" mass="12922">MDWHMWGMEEAKRWNRALNIAAIRSLQGLRQVRLRIHYILTSEDENMKNCINVFNCPSSFEDLKKLAILPLSSIEIAVKNLPDIAVFRSKAERTEYAEGLHNLLLDPEGAEI</sequence>
<proteinExistence type="predicted"/>
<name>A0A8H3FBN0_9LECA</name>
<dbReference type="AlphaFoldDB" id="A0A8H3FBN0"/>
<keyword evidence="2" id="KW-1185">Reference proteome</keyword>
<dbReference type="EMBL" id="CAJPDT010000019">
    <property type="protein sequence ID" value="CAF9917826.1"/>
    <property type="molecule type" value="Genomic_DNA"/>
</dbReference>